<proteinExistence type="predicted"/>
<protein>
    <submittedName>
        <fullName evidence="2">Uncharacterized protein</fullName>
    </submittedName>
</protein>
<sequence length="140" mass="15962">MRPFSKTALEETIPWNWFRDYALVCFSAQEIAEELITEMKDLVLKNPDCLWANGKRKAQELGTAAWEKQNQAKASTGPWDMAAETEADPKATRQHPEAQTGNEDISTLLGRVGKASHYMGSNSKARRRLRRFNLRDHKVT</sequence>
<evidence type="ECO:0000313" key="2">
    <source>
        <dbReference type="EMBL" id="KAK2105432.1"/>
    </source>
</evidence>
<keyword evidence="3" id="KW-1185">Reference proteome</keyword>
<comment type="caution">
    <text evidence="2">The sequence shown here is derived from an EMBL/GenBank/DDBJ whole genome shotgun (WGS) entry which is preliminary data.</text>
</comment>
<reference evidence="2 3" key="1">
    <citation type="submission" date="2023-05" db="EMBL/GenBank/DDBJ databases">
        <title>B98-5 Cell Line De Novo Hybrid Assembly: An Optical Mapping Approach.</title>
        <authorList>
            <person name="Kananen K."/>
            <person name="Auerbach J.A."/>
            <person name="Kautto E."/>
            <person name="Blachly J.S."/>
        </authorList>
    </citation>
    <scope>NUCLEOTIDE SEQUENCE [LARGE SCALE GENOMIC DNA]</scope>
    <source>
        <strain evidence="2">B95-8</strain>
        <tissue evidence="2">Cell line</tissue>
    </source>
</reference>
<gene>
    <name evidence="2" type="ORF">P7K49_014946</name>
</gene>
<name>A0ABQ9V868_SAGOE</name>
<dbReference type="EMBL" id="JASSZA010000007">
    <property type="protein sequence ID" value="KAK2105432.1"/>
    <property type="molecule type" value="Genomic_DNA"/>
</dbReference>
<evidence type="ECO:0000256" key="1">
    <source>
        <dbReference type="SAM" id="MobiDB-lite"/>
    </source>
</evidence>
<feature type="region of interest" description="Disordered" evidence="1">
    <location>
        <begin position="66"/>
        <end position="105"/>
    </location>
</feature>
<evidence type="ECO:0000313" key="3">
    <source>
        <dbReference type="Proteomes" id="UP001266305"/>
    </source>
</evidence>
<accession>A0ABQ9V868</accession>
<dbReference type="Proteomes" id="UP001266305">
    <property type="component" value="Unassembled WGS sequence"/>
</dbReference>
<organism evidence="2 3">
    <name type="scientific">Saguinus oedipus</name>
    <name type="common">Cotton-top tamarin</name>
    <name type="synonym">Oedipomidas oedipus</name>
    <dbReference type="NCBI Taxonomy" id="9490"/>
    <lineage>
        <taxon>Eukaryota</taxon>
        <taxon>Metazoa</taxon>
        <taxon>Chordata</taxon>
        <taxon>Craniata</taxon>
        <taxon>Vertebrata</taxon>
        <taxon>Euteleostomi</taxon>
        <taxon>Mammalia</taxon>
        <taxon>Eutheria</taxon>
        <taxon>Euarchontoglires</taxon>
        <taxon>Primates</taxon>
        <taxon>Haplorrhini</taxon>
        <taxon>Platyrrhini</taxon>
        <taxon>Cebidae</taxon>
        <taxon>Callitrichinae</taxon>
        <taxon>Saguinus</taxon>
    </lineage>
</organism>
<feature type="compositionally biased region" description="Basic and acidic residues" evidence="1">
    <location>
        <begin position="87"/>
        <end position="96"/>
    </location>
</feature>